<dbReference type="EMBL" id="PGCI01000475">
    <property type="protein sequence ID" value="PLW26260.1"/>
    <property type="molecule type" value="Genomic_DNA"/>
</dbReference>
<evidence type="ECO:0000313" key="3">
    <source>
        <dbReference type="Proteomes" id="UP000235392"/>
    </source>
</evidence>
<feature type="region of interest" description="Disordered" evidence="1">
    <location>
        <begin position="35"/>
        <end position="93"/>
    </location>
</feature>
<proteinExistence type="predicted"/>
<name>A0A2N5TL86_9BASI</name>
<gene>
    <name evidence="2" type="ORF">PCASD_24751</name>
</gene>
<evidence type="ECO:0000256" key="1">
    <source>
        <dbReference type="SAM" id="MobiDB-lite"/>
    </source>
</evidence>
<reference evidence="2 3" key="1">
    <citation type="submission" date="2017-11" db="EMBL/GenBank/DDBJ databases">
        <title>De novo assembly and phasing of dikaryotic genomes from two isolates of Puccinia coronata f. sp. avenae, the causal agent of oat crown rust.</title>
        <authorList>
            <person name="Miller M.E."/>
            <person name="Zhang Y."/>
            <person name="Omidvar V."/>
            <person name="Sperschneider J."/>
            <person name="Schwessinger B."/>
            <person name="Raley C."/>
            <person name="Palmer J.M."/>
            <person name="Garnica D."/>
            <person name="Upadhyaya N."/>
            <person name="Rathjen J."/>
            <person name="Taylor J.M."/>
            <person name="Park R.F."/>
            <person name="Dodds P.N."/>
            <person name="Hirsch C.D."/>
            <person name="Kianian S.F."/>
            <person name="Figueroa M."/>
        </authorList>
    </citation>
    <scope>NUCLEOTIDE SEQUENCE [LARGE SCALE GENOMIC DNA]</scope>
    <source>
        <strain evidence="2">12SD80</strain>
    </source>
</reference>
<dbReference type="Proteomes" id="UP000235392">
    <property type="component" value="Unassembled WGS sequence"/>
</dbReference>
<dbReference type="AlphaFoldDB" id="A0A2N5TL86"/>
<evidence type="ECO:0000313" key="2">
    <source>
        <dbReference type="EMBL" id="PLW26260.1"/>
    </source>
</evidence>
<sequence>MAITLANDVAEVVALERSCAKGITARVKQKIINAPQRGINRAPRAPIQPPPKLSEGSTKLLPPPNPTLADTSHTTRCLKGSTKTAPAPKSYPS</sequence>
<accession>A0A2N5TL86</accession>
<organism evidence="2 3">
    <name type="scientific">Puccinia coronata f. sp. avenae</name>
    <dbReference type="NCBI Taxonomy" id="200324"/>
    <lineage>
        <taxon>Eukaryota</taxon>
        <taxon>Fungi</taxon>
        <taxon>Dikarya</taxon>
        <taxon>Basidiomycota</taxon>
        <taxon>Pucciniomycotina</taxon>
        <taxon>Pucciniomycetes</taxon>
        <taxon>Pucciniales</taxon>
        <taxon>Pucciniaceae</taxon>
        <taxon>Puccinia</taxon>
    </lineage>
</organism>
<protein>
    <submittedName>
        <fullName evidence="2">Uncharacterized protein</fullName>
    </submittedName>
</protein>
<comment type="caution">
    <text evidence="2">The sequence shown here is derived from an EMBL/GenBank/DDBJ whole genome shotgun (WGS) entry which is preliminary data.</text>
</comment>